<dbReference type="AlphaFoldDB" id="L1NJ79"/>
<reference evidence="1 2" key="1">
    <citation type="submission" date="2012-05" db="EMBL/GenBank/DDBJ databases">
        <authorList>
            <person name="Weinstock G."/>
            <person name="Sodergren E."/>
            <person name="Lobos E.A."/>
            <person name="Fulton L."/>
            <person name="Fulton R."/>
            <person name="Courtney L."/>
            <person name="Fronick C."/>
            <person name="O'Laughlin M."/>
            <person name="Godfrey J."/>
            <person name="Wilson R.M."/>
            <person name="Miner T."/>
            <person name="Farmer C."/>
            <person name="Delehaunty K."/>
            <person name="Cordes M."/>
            <person name="Minx P."/>
            <person name="Tomlinson C."/>
            <person name="Chen J."/>
            <person name="Wollam A."/>
            <person name="Pepin K.H."/>
            <person name="Bhonagiri V."/>
            <person name="Zhang X."/>
            <person name="Suruliraj S."/>
            <person name="Warren W."/>
            <person name="Mitreva M."/>
            <person name="Mardis E.R."/>
            <person name="Wilson R.K."/>
        </authorList>
    </citation>
    <scope>NUCLEOTIDE SEQUENCE [LARGE SCALE GENOMIC DNA]</scope>
    <source>
        <strain evidence="1 2">F0037</strain>
    </source>
</reference>
<protein>
    <submittedName>
        <fullName evidence="1">Uncharacterized protein</fullName>
    </submittedName>
</protein>
<dbReference type="EMBL" id="AMEQ01000003">
    <property type="protein sequence ID" value="EKY03257.1"/>
    <property type="molecule type" value="Genomic_DNA"/>
</dbReference>
<gene>
    <name evidence="1" type="ORF">HMPREF9134_00149</name>
</gene>
<sequence length="39" mass="4268">MTPDKSSTYRGLTAAFEAKGVGESYEAVSLPPITFRLYI</sequence>
<dbReference type="Proteomes" id="UP000010408">
    <property type="component" value="Unassembled WGS sequence"/>
</dbReference>
<accession>L1NJ79</accession>
<evidence type="ECO:0000313" key="1">
    <source>
        <dbReference type="EMBL" id="EKY03257.1"/>
    </source>
</evidence>
<organism evidence="1 2">
    <name type="scientific">Porphyromonas catoniae F0037</name>
    <dbReference type="NCBI Taxonomy" id="1127696"/>
    <lineage>
        <taxon>Bacteria</taxon>
        <taxon>Pseudomonadati</taxon>
        <taxon>Bacteroidota</taxon>
        <taxon>Bacteroidia</taxon>
        <taxon>Bacteroidales</taxon>
        <taxon>Porphyromonadaceae</taxon>
        <taxon>Porphyromonas</taxon>
    </lineage>
</organism>
<comment type="caution">
    <text evidence="1">The sequence shown here is derived from an EMBL/GenBank/DDBJ whole genome shotgun (WGS) entry which is preliminary data.</text>
</comment>
<evidence type="ECO:0000313" key="2">
    <source>
        <dbReference type="Proteomes" id="UP000010408"/>
    </source>
</evidence>
<proteinExistence type="predicted"/>
<dbReference type="HOGENOM" id="CLU_3314413_0_0_10"/>
<name>L1NJ79_9PORP</name>